<comment type="caution">
    <text evidence="1">The sequence shown here is derived from an EMBL/GenBank/DDBJ whole genome shotgun (WGS) entry which is preliminary data.</text>
</comment>
<name>A0A7M2YVC7_9ACTN</name>
<accession>A0A7M2YVC7</accession>
<reference evidence="2" key="2">
    <citation type="journal article" date="2019" name="MicrobiologyOpen">
        <title>High-quality draft genome sequence of Gaiella occulta isolated from a 150 meter deep mineral water borehole and comparison with the genome sequences of other deep-branching lineages of the phylum Actinobacteria.</title>
        <authorList>
            <person name="Severino R."/>
            <person name="Froufe H.J.C."/>
            <person name="Barroso C."/>
            <person name="Albuquerque L."/>
            <person name="Lobo-da-Cunha A."/>
            <person name="da Costa M.S."/>
            <person name="Egas C."/>
        </authorList>
    </citation>
    <scope>NUCLEOTIDE SEQUENCE [LARGE SCALE GENOMIC DNA]</scope>
    <source>
        <strain evidence="2">F2-233</strain>
    </source>
</reference>
<evidence type="ECO:0000313" key="2">
    <source>
        <dbReference type="Proteomes" id="UP000254134"/>
    </source>
</evidence>
<gene>
    <name evidence="1" type="ORF">Gocc_2180</name>
</gene>
<organism evidence="1 2">
    <name type="scientific">Gaiella occulta</name>
    <dbReference type="NCBI Taxonomy" id="1002870"/>
    <lineage>
        <taxon>Bacteria</taxon>
        <taxon>Bacillati</taxon>
        <taxon>Actinomycetota</taxon>
        <taxon>Thermoleophilia</taxon>
        <taxon>Gaiellales</taxon>
        <taxon>Gaiellaceae</taxon>
        <taxon>Gaiella</taxon>
    </lineage>
</organism>
<protein>
    <submittedName>
        <fullName evidence="1">Uncharacterized protein</fullName>
    </submittedName>
</protein>
<sequence>MLRDPRRATPFAQVQHFTSPIFSTCLWKSRRLRTLVYTGASAAPEHGAAHDVLTERAHP</sequence>
<dbReference type="AlphaFoldDB" id="A0A7M2YVC7"/>
<proteinExistence type="predicted"/>
<dbReference type="EMBL" id="QQZY01000005">
    <property type="protein sequence ID" value="RDI74083.1"/>
    <property type="molecule type" value="Genomic_DNA"/>
</dbReference>
<keyword evidence="2" id="KW-1185">Reference proteome</keyword>
<reference evidence="1 2" key="1">
    <citation type="submission" date="2018-07" db="EMBL/GenBank/DDBJ databases">
        <title>High-quality-draft genome sequence of Gaiella occulta.</title>
        <authorList>
            <person name="Severino R."/>
            <person name="Froufe H.J.C."/>
            <person name="Rainey F.A."/>
            <person name="Barroso C."/>
            <person name="Albuquerque L."/>
            <person name="Lobo-Da-Cunha A."/>
            <person name="Da Costa M.S."/>
            <person name="Egas C."/>
        </authorList>
    </citation>
    <scope>NUCLEOTIDE SEQUENCE [LARGE SCALE GENOMIC DNA]</scope>
    <source>
        <strain evidence="1 2">F2-233</strain>
    </source>
</reference>
<evidence type="ECO:0000313" key="1">
    <source>
        <dbReference type="EMBL" id="RDI74083.1"/>
    </source>
</evidence>
<dbReference type="Proteomes" id="UP000254134">
    <property type="component" value="Unassembled WGS sequence"/>
</dbReference>